<keyword evidence="2" id="KW-1185">Reference proteome</keyword>
<dbReference type="Proteomes" id="UP000244956">
    <property type="component" value="Unassembled WGS sequence"/>
</dbReference>
<name>A0A2U2BBE0_9BACT</name>
<evidence type="ECO:0008006" key="3">
    <source>
        <dbReference type="Google" id="ProtNLM"/>
    </source>
</evidence>
<accession>A0A2U2BBE0</accession>
<evidence type="ECO:0000313" key="1">
    <source>
        <dbReference type="EMBL" id="PWE00353.1"/>
    </source>
</evidence>
<evidence type="ECO:0000313" key="2">
    <source>
        <dbReference type="Proteomes" id="UP000244956"/>
    </source>
</evidence>
<sequence length="66" mass="7278">MIRLSLNRNIGGKNKAALVGQFASSSFFQSNQIVLGEFPTMEEAQKELASIEEFLNGDNEGVYPIK</sequence>
<protein>
    <recommendedName>
        <fullName evidence="3">SPOR domain-containing protein</fullName>
    </recommendedName>
</protein>
<reference evidence="1 2" key="1">
    <citation type="submission" date="2018-05" db="EMBL/GenBank/DDBJ databases">
        <title>Marinilabilia rubrum sp. nov., isolated from saltern sediment.</title>
        <authorList>
            <person name="Zhang R."/>
        </authorList>
    </citation>
    <scope>NUCLEOTIDE SEQUENCE [LARGE SCALE GENOMIC DNA]</scope>
    <source>
        <strain evidence="1 2">WTE16</strain>
    </source>
</reference>
<dbReference type="EMBL" id="QEWP01000003">
    <property type="protein sequence ID" value="PWE00353.1"/>
    <property type="molecule type" value="Genomic_DNA"/>
</dbReference>
<gene>
    <name evidence="1" type="ORF">DDZ16_05280</name>
</gene>
<dbReference type="RefSeq" id="WP_109263393.1">
    <property type="nucleotide sequence ID" value="NZ_QEWP01000003.1"/>
</dbReference>
<comment type="caution">
    <text evidence="1">The sequence shown here is derived from an EMBL/GenBank/DDBJ whole genome shotgun (WGS) entry which is preliminary data.</text>
</comment>
<proteinExistence type="predicted"/>
<organism evidence="1 2">
    <name type="scientific">Marinilabilia rubra</name>
    <dbReference type="NCBI Taxonomy" id="2162893"/>
    <lineage>
        <taxon>Bacteria</taxon>
        <taxon>Pseudomonadati</taxon>
        <taxon>Bacteroidota</taxon>
        <taxon>Bacteroidia</taxon>
        <taxon>Marinilabiliales</taxon>
        <taxon>Marinilabiliaceae</taxon>
        <taxon>Marinilabilia</taxon>
    </lineage>
</organism>
<dbReference type="AlphaFoldDB" id="A0A2U2BBE0"/>